<dbReference type="AlphaFoldDB" id="A0A395JM16"/>
<dbReference type="RefSeq" id="WP_113952310.1">
    <property type="nucleotide sequence ID" value="NZ_QNRT01000001.1"/>
</dbReference>
<evidence type="ECO:0000313" key="3">
    <source>
        <dbReference type="Proteomes" id="UP000253083"/>
    </source>
</evidence>
<protein>
    <submittedName>
        <fullName evidence="2">Uncharacterized protein</fullName>
    </submittedName>
</protein>
<reference evidence="2 3" key="1">
    <citation type="submission" date="2018-06" db="EMBL/GenBank/DDBJ databases">
        <title>Genomic Encyclopedia of Type Strains, Phase IV (KMG-IV): sequencing the most valuable type-strain genomes for metagenomic binning, comparative biology and taxonomic classification.</title>
        <authorList>
            <person name="Goeker M."/>
        </authorList>
    </citation>
    <scope>NUCLEOTIDE SEQUENCE [LARGE SCALE GENOMIC DNA]</scope>
    <source>
        <strain evidence="2 3">DSM 24032</strain>
    </source>
</reference>
<name>A0A395JM16_9GAMM</name>
<keyword evidence="3" id="KW-1185">Reference proteome</keyword>
<evidence type="ECO:0000313" key="2">
    <source>
        <dbReference type="EMBL" id="RBP52681.1"/>
    </source>
</evidence>
<dbReference type="Proteomes" id="UP000253083">
    <property type="component" value="Unassembled WGS sequence"/>
</dbReference>
<dbReference type="EMBL" id="QNRT01000001">
    <property type="protein sequence ID" value="RBP52681.1"/>
    <property type="molecule type" value="Genomic_DNA"/>
</dbReference>
<sequence length="121" mass="13134">MRNGGLTYLLVLLMCMESAFANVAAFDQCDAGSIESIYQSESLQNDVATDAVLEQAASSDNALIATMDCCVDCSDCACCVHLTLPSIYSNKPITRATQLRLDYHLSVVEIPVVSFLRPPKH</sequence>
<accession>A0A395JM16</accession>
<feature type="signal peptide" evidence="1">
    <location>
        <begin position="1"/>
        <end position="21"/>
    </location>
</feature>
<comment type="caution">
    <text evidence="2">The sequence shown here is derived from an EMBL/GenBank/DDBJ whole genome shotgun (WGS) entry which is preliminary data.</text>
</comment>
<gene>
    <name evidence="2" type="ORF">DFR28_10163</name>
</gene>
<feature type="chain" id="PRO_5017393945" evidence="1">
    <location>
        <begin position="22"/>
        <end position="121"/>
    </location>
</feature>
<organism evidence="2 3">
    <name type="scientific">Arenicella xantha</name>
    <dbReference type="NCBI Taxonomy" id="644221"/>
    <lineage>
        <taxon>Bacteria</taxon>
        <taxon>Pseudomonadati</taxon>
        <taxon>Pseudomonadota</taxon>
        <taxon>Gammaproteobacteria</taxon>
        <taxon>Arenicellales</taxon>
        <taxon>Arenicellaceae</taxon>
        <taxon>Arenicella</taxon>
    </lineage>
</organism>
<evidence type="ECO:0000256" key="1">
    <source>
        <dbReference type="SAM" id="SignalP"/>
    </source>
</evidence>
<dbReference type="InParanoid" id="A0A395JM16"/>
<proteinExistence type="predicted"/>
<keyword evidence="1" id="KW-0732">Signal</keyword>